<dbReference type="NCBIfam" id="TIGR01549">
    <property type="entry name" value="HAD-SF-IA-v1"/>
    <property type="match status" value="1"/>
</dbReference>
<keyword evidence="2" id="KW-1185">Reference proteome</keyword>
<dbReference type="STRING" id="360411.AC812_05870"/>
<name>A0A0P6X4W7_9CHLR</name>
<dbReference type="GO" id="GO:0008967">
    <property type="term" value="F:phosphoglycolate phosphatase activity"/>
    <property type="evidence" value="ECO:0007669"/>
    <property type="project" value="TreeGrafter"/>
</dbReference>
<dbReference type="PANTHER" id="PTHR43434">
    <property type="entry name" value="PHOSPHOGLYCOLATE PHOSPHATASE"/>
    <property type="match status" value="1"/>
</dbReference>
<dbReference type="SFLD" id="SFLDS00003">
    <property type="entry name" value="Haloacid_Dehalogenase"/>
    <property type="match status" value="1"/>
</dbReference>
<evidence type="ECO:0008006" key="3">
    <source>
        <dbReference type="Google" id="ProtNLM"/>
    </source>
</evidence>
<dbReference type="InterPro" id="IPR006439">
    <property type="entry name" value="HAD-SF_hydro_IA"/>
</dbReference>
<dbReference type="OrthoDB" id="9792518at2"/>
<dbReference type="Gene3D" id="3.40.50.1000">
    <property type="entry name" value="HAD superfamily/HAD-like"/>
    <property type="match status" value="1"/>
</dbReference>
<reference evidence="1 2" key="1">
    <citation type="submission" date="2015-07" db="EMBL/GenBank/DDBJ databases">
        <title>Draft genome of Bellilinea caldifistulae DSM 17877.</title>
        <authorList>
            <person name="Hemp J."/>
            <person name="Ward L.M."/>
            <person name="Pace L.A."/>
            <person name="Fischer W.W."/>
        </authorList>
    </citation>
    <scope>NUCLEOTIDE SEQUENCE [LARGE SCALE GENOMIC DNA]</scope>
    <source>
        <strain evidence="1 2">GOMI-1</strain>
    </source>
</reference>
<organism evidence="1 2">
    <name type="scientific">Bellilinea caldifistulae</name>
    <dbReference type="NCBI Taxonomy" id="360411"/>
    <lineage>
        <taxon>Bacteria</taxon>
        <taxon>Bacillati</taxon>
        <taxon>Chloroflexota</taxon>
        <taxon>Anaerolineae</taxon>
        <taxon>Anaerolineales</taxon>
        <taxon>Anaerolineaceae</taxon>
        <taxon>Bellilinea</taxon>
    </lineage>
</organism>
<dbReference type="InterPro" id="IPR041492">
    <property type="entry name" value="HAD_2"/>
</dbReference>
<dbReference type="Proteomes" id="UP000050514">
    <property type="component" value="Unassembled WGS sequence"/>
</dbReference>
<dbReference type="AlphaFoldDB" id="A0A0P6X4W7"/>
<dbReference type="PANTHER" id="PTHR43434:SF1">
    <property type="entry name" value="PHOSPHOGLYCOLATE PHOSPHATASE"/>
    <property type="match status" value="1"/>
</dbReference>
<evidence type="ECO:0000313" key="1">
    <source>
        <dbReference type="EMBL" id="KPL76814.1"/>
    </source>
</evidence>
<dbReference type="InterPro" id="IPR023198">
    <property type="entry name" value="PGP-like_dom2"/>
</dbReference>
<dbReference type="Pfam" id="PF13419">
    <property type="entry name" value="HAD_2"/>
    <property type="match status" value="1"/>
</dbReference>
<dbReference type="SUPFAM" id="SSF56784">
    <property type="entry name" value="HAD-like"/>
    <property type="match status" value="1"/>
</dbReference>
<accession>A0A0P6X4W7</accession>
<protein>
    <recommendedName>
        <fullName evidence="3">HAD family hydrolase</fullName>
    </recommendedName>
</protein>
<dbReference type="NCBIfam" id="TIGR01509">
    <property type="entry name" value="HAD-SF-IA-v3"/>
    <property type="match status" value="1"/>
</dbReference>
<dbReference type="InterPro" id="IPR023214">
    <property type="entry name" value="HAD_sf"/>
</dbReference>
<dbReference type="RefSeq" id="WP_061912893.1">
    <property type="nucleotide sequence ID" value="NZ_DF967971.1"/>
</dbReference>
<dbReference type="SFLD" id="SFLDG01129">
    <property type="entry name" value="C1.5:_HAD__Beta-PGM__Phosphata"/>
    <property type="match status" value="1"/>
</dbReference>
<evidence type="ECO:0000313" key="2">
    <source>
        <dbReference type="Proteomes" id="UP000050514"/>
    </source>
</evidence>
<dbReference type="SFLD" id="SFLDG01135">
    <property type="entry name" value="C1.5.6:_HAD__Beta-PGM__Phospha"/>
    <property type="match status" value="1"/>
</dbReference>
<dbReference type="InterPro" id="IPR050155">
    <property type="entry name" value="HAD-like_hydrolase_sf"/>
</dbReference>
<dbReference type="InterPro" id="IPR036412">
    <property type="entry name" value="HAD-like_sf"/>
</dbReference>
<dbReference type="EMBL" id="LGHJ01000011">
    <property type="protein sequence ID" value="KPL76814.1"/>
    <property type="molecule type" value="Genomic_DNA"/>
</dbReference>
<proteinExistence type="predicted"/>
<gene>
    <name evidence="1" type="ORF">AC812_05870</name>
</gene>
<comment type="caution">
    <text evidence="1">The sequence shown here is derived from an EMBL/GenBank/DDBJ whole genome shotgun (WGS) entry which is preliminary data.</text>
</comment>
<dbReference type="GO" id="GO:0006281">
    <property type="term" value="P:DNA repair"/>
    <property type="evidence" value="ECO:0007669"/>
    <property type="project" value="TreeGrafter"/>
</dbReference>
<dbReference type="Gene3D" id="1.10.150.240">
    <property type="entry name" value="Putative phosphatase, domain 2"/>
    <property type="match status" value="1"/>
</dbReference>
<sequence>MPLDLARIRAICFDVDGTLSDTDDRWAAHLAGWLRPLARQRASRLARWLIMGLESPANWVYGMLDRLHLDDEASRLVDWLFRHQAERGGSFTLIEGVDRLLADLQEHYPLAVVSARGEKATLAFLDQFGLRGHFRAIATAHTCTHTKPFPHPVLWAAEQMGVAASDCLMVGDTVVDIRAGKTAGAQTVGVLCGFGKENELRRAGADFILETTAQLGDLLRG</sequence>